<comment type="pathway">
    <text evidence="3">Polyol metabolism; myo-inositol biosynthesis; myo-inositol from D-glucose 6-phosphate: step 2/2.</text>
</comment>
<evidence type="ECO:0000259" key="12">
    <source>
        <dbReference type="Pfam" id="PF05970"/>
    </source>
</evidence>
<dbReference type="GO" id="GO:0000723">
    <property type="term" value="P:telomere maintenance"/>
    <property type="evidence" value="ECO:0007669"/>
    <property type="project" value="InterPro"/>
</dbReference>
<dbReference type="PROSITE" id="PS00629">
    <property type="entry name" value="IMP_1"/>
    <property type="match status" value="1"/>
</dbReference>
<dbReference type="Gene3D" id="3.30.540.10">
    <property type="entry name" value="Fructose-1,6-Bisphosphatase, subunit A, domain 1"/>
    <property type="match status" value="1"/>
</dbReference>
<comment type="catalytic activity">
    <reaction evidence="11">
        <text>ATP + H2O = ADP + phosphate + H(+)</text>
        <dbReference type="Rhea" id="RHEA:13065"/>
        <dbReference type="ChEBI" id="CHEBI:15377"/>
        <dbReference type="ChEBI" id="CHEBI:15378"/>
        <dbReference type="ChEBI" id="CHEBI:30616"/>
        <dbReference type="ChEBI" id="CHEBI:43474"/>
        <dbReference type="ChEBI" id="CHEBI:456216"/>
        <dbReference type="EC" id="5.6.2.3"/>
    </reaction>
</comment>
<feature type="binding site" evidence="10">
    <location>
        <position position="1263"/>
    </location>
    <ligand>
        <name>Mg(2+)</name>
        <dbReference type="ChEBI" id="CHEBI:18420"/>
        <label>1</label>
        <note>catalytic</note>
    </ligand>
</feature>
<comment type="catalytic activity">
    <reaction evidence="1">
        <text>a myo-inositol phosphate + H2O = myo-inositol + phosphate</text>
        <dbReference type="Rhea" id="RHEA:24056"/>
        <dbReference type="ChEBI" id="CHEBI:15377"/>
        <dbReference type="ChEBI" id="CHEBI:17268"/>
        <dbReference type="ChEBI" id="CHEBI:43474"/>
        <dbReference type="ChEBI" id="CHEBI:84139"/>
        <dbReference type="EC" id="3.1.3.25"/>
    </reaction>
</comment>
<comment type="cofactor">
    <cofactor evidence="2 10 11">
        <name>Mg(2+)</name>
        <dbReference type="ChEBI" id="CHEBI:18420"/>
    </cofactor>
</comment>
<evidence type="ECO:0000256" key="4">
    <source>
        <dbReference type="ARBA" id="ARBA00009759"/>
    </source>
</evidence>
<dbReference type="PRINTS" id="PR00377">
    <property type="entry name" value="IMPHPHTASES"/>
</dbReference>
<dbReference type="EMBL" id="JBCNJP010000027">
    <property type="protein sequence ID" value="KAK9051786.1"/>
    <property type="molecule type" value="Genomic_DNA"/>
</dbReference>
<gene>
    <name evidence="15" type="ORF">SSX86_028414</name>
</gene>
<dbReference type="GO" id="GO:0043139">
    <property type="term" value="F:5'-3' DNA helicase activity"/>
    <property type="evidence" value="ECO:0007669"/>
    <property type="project" value="UniProtKB-EC"/>
</dbReference>
<feature type="domain" description="DNA helicase Pif1-like DEAD-box helicase" evidence="12">
    <location>
        <begin position="898"/>
        <end position="977"/>
    </location>
</feature>
<keyword evidence="11" id="KW-0067">ATP-binding</keyword>
<evidence type="ECO:0000256" key="1">
    <source>
        <dbReference type="ARBA" id="ARBA00001033"/>
    </source>
</evidence>
<feature type="domain" description="DNA helicase Pif1-like DEAD-box helicase" evidence="12">
    <location>
        <begin position="780"/>
        <end position="897"/>
    </location>
</feature>
<protein>
    <recommendedName>
        <fullName evidence="11">ATP-dependent DNA helicase</fullName>
        <ecNumber evidence="11">5.6.2.3</ecNumber>
    </recommendedName>
</protein>
<evidence type="ECO:0000256" key="7">
    <source>
        <dbReference type="ARBA" id="ARBA00022801"/>
    </source>
</evidence>
<evidence type="ECO:0000256" key="5">
    <source>
        <dbReference type="ARBA" id="ARBA00022671"/>
    </source>
</evidence>
<dbReference type="FunFam" id="3.40.190.80:FF:000002">
    <property type="entry name" value="Inositol-1-monophosphatase"/>
    <property type="match status" value="1"/>
</dbReference>
<dbReference type="CDD" id="cd01639">
    <property type="entry name" value="IMPase"/>
    <property type="match status" value="1"/>
</dbReference>
<comment type="caution">
    <text evidence="15">The sequence shown here is derived from an EMBL/GenBank/DDBJ whole genome shotgun (WGS) entry which is preliminary data.</text>
</comment>
<dbReference type="GO" id="GO:0046872">
    <property type="term" value="F:metal ion binding"/>
    <property type="evidence" value="ECO:0007669"/>
    <property type="project" value="UniProtKB-KW"/>
</dbReference>
<dbReference type="GO" id="GO:0006310">
    <property type="term" value="P:DNA recombination"/>
    <property type="evidence" value="ECO:0007669"/>
    <property type="project" value="UniProtKB-KW"/>
</dbReference>
<comment type="function">
    <text evidence="9">Responsible for the provision of inositol required for synthesis of phosphatidylinositol and polyphosphoinositides.</text>
</comment>
<organism evidence="15 16">
    <name type="scientific">Deinandra increscens subsp. villosa</name>
    <dbReference type="NCBI Taxonomy" id="3103831"/>
    <lineage>
        <taxon>Eukaryota</taxon>
        <taxon>Viridiplantae</taxon>
        <taxon>Streptophyta</taxon>
        <taxon>Embryophyta</taxon>
        <taxon>Tracheophyta</taxon>
        <taxon>Spermatophyta</taxon>
        <taxon>Magnoliopsida</taxon>
        <taxon>eudicotyledons</taxon>
        <taxon>Gunneridae</taxon>
        <taxon>Pentapetalae</taxon>
        <taxon>asterids</taxon>
        <taxon>campanulids</taxon>
        <taxon>Asterales</taxon>
        <taxon>Asteraceae</taxon>
        <taxon>Asteroideae</taxon>
        <taxon>Heliantheae alliance</taxon>
        <taxon>Madieae</taxon>
        <taxon>Madiinae</taxon>
        <taxon>Deinandra</taxon>
    </lineage>
</organism>
<dbReference type="GO" id="GO:0006021">
    <property type="term" value="P:inositol biosynthetic process"/>
    <property type="evidence" value="ECO:0007669"/>
    <property type="project" value="UniProtKB-ARBA"/>
</dbReference>
<keyword evidence="7 11" id="KW-0378">Hydrolase</keyword>
<dbReference type="InterPro" id="IPR049163">
    <property type="entry name" value="Pif1-like_2B_dom"/>
</dbReference>
<keyword evidence="16" id="KW-1185">Reference proteome</keyword>
<dbReference type="InterPro" id="IPR020550">
    <property type="entry name" value="Inositol_monophosphatase_CS"/>
</dbReference>
<dbReference type="FunFam" id="3.30.540.10:FF:000004">
    <property type="entry name" value="Inositol-1-monophosphatase"/>
    <property type="match status" value="1"/>
</dbReference>
<dbReference type="PANTHER" id="PTHR10492:SF93">
    <property type="entry name" value="ATP-DEPENDENT DNA HELICASE"/>
    <property type="match status" value="1"/>
</dbReference>
<dbReference type="InterPro" id="IPR010285">
    <property type="entry name" value="DNA_helicase_pif1-like_DEAD"/>
</dbReference>
<accession>A0AAP0C9D8</accession>
<dbReference type="GO" id="GO:0005524">
    <property type="term" value="F:ATP binding"/>
    <property type="evidence" value="ECO:0007669"/>
    <property type="project" value="UniProtKB-KW"/>
</dbReference>
<proteinExistence type="inferred from homology"/>
<dbReference type="PANTHER" id="PTHR10492">
    <property type="match status" value="1"/>
</dbReference>
<feature type="binding site" evidence="10">
    <location>
        <position position="1286"/>
    </location>
    <ligand>
        <name>Mg(2+)</name>
        <dbReference type="ChEBI" id="CHEBI:18420"/>
        <label>1</label>
        <note>catalytic</note>
    </ligand>
</feature>
<keyword evidence="6 10" id="KW-0479">Metal-binding</keyword>
<sequence length="1462" mass="165987">MLHEMLHVQLIEEIKDILDQENVLVQTYRTARDTLIENPNLNLKLRIINSRQKDARTYNLPTASEVAALIVGDISSLVDHRDIIVTEKSGRRERISELHLAYLPLQYPLLFPHGEDGYQINIPHRNVITLGNRVRMTCTMREFFSYRIQDRVNKFSLILNSRRLYQQFLVDAYTMIESERLGFIRGKQSKLRCENYKNLSMARDEGTTDLSSAGQRIILPSSFTGGARFMMQNFLDAMAICKWFGYPDLFITITCNPRWPEIERFCKDNKVKPEHRPGILCRMFRMKLDSLMKDIKEKSIFGKVQAVVYTIEFQKRGLPHSHICIFLHPDFKLPTPDHIDRVISAEIPDQNDDPELYKLVREFMIHGPCGAHNMKSPCMVNKQCSKKFPKKFRERTSTDEDGFPLYRRRRNGPTVFKSGEQLDSRYVVPYNKFLLKRFQAHINVEWCNKGNAIKYLFKYINKGPDRTTMKLDQCEGSSKPVDEIRLYYDCRYVSACEASWRIFANEVHYRYPSVTRLPFHLPGEEHVIFGEEDDINDVIEKASVNSSMFTSWMKCNEMYPQARTLTYVQYPSKFVWKSKERCWKPRKQGVSIGRIHSVSPALGEAYFLRILLNKVKGPRTFEDIRTIDGVQHASFRDACYALGLLDDDNEYIEAIKEANHHGTGPYLRALFVTMLLCNTLSRPDHVWDKTWKILSDGITFQLQLNQNPQGSSNNDDALRNRTLFEIEKMLRRNGSSLHRFESMPYPDEASSLLLENQMISEERLYDQDRMDQEYQSLFMKLTDEQRSIYNEIMSAVNNKKPGMFFVYGYGGTGKTFLWNTLSASIRSKKQIVLNVASSGIASLLLPGGRTAHSRFRIPININENSLCTLNPNSDVAELLKETSLIIWDEAPMTNKHCKVVVFGGDFRQILPVVPGGTDEDIVNSSLSSSYLWSKCKVLKLTKNMRLTIGAGSGDVDSIRTFAEWLLELGEGKLGGENDGHAIIDIPEDLLIKDSPNPFQDLIDFVYPSMIENYKDPLYWKDRAILAPTNEIVYDINNLFISMIPGEEREYLSSDCICQSEDIQEGVDAGIYSPDFLNGLQLSGLPSHRLVLKVGVPVMLLRNIDQKNGLCNGTRLQIVYLGKRVIEAEIISGNNIGHRTFIPRISMSPSDKKIPFKFKRRQYPIAVCFGMTVNKSQGQSLSKVGLYLKNPCLLMVNYSLNEFLTVAVDVAKKAGELIREGFYQTKNVELKGSIDLVTETDKACEDLIFNHLKQHFPEHKFIGEETTAAHGVSHLTDEPTWIVDPVDGTTNFVHGFPFVCVSIGLTIKKVPVVGVVYNPIMNELFTAIDGKGAFLNGNPIKASSKSELVTCLLMTEVVPKVDKATVDATTNRINSLLYKVRSVRMGGSCALGLCGVACGRIDLFYLLGFGGPWDVAAGAVIIKEAGGVVFDPSGNDFDITAQRVAASNPLVKEAFIEALQRSA</sequence>
<dbReference type="InterPro" id="IPR025476">
    <property type="entry name" value="Helitron_helicase-like"/>
</dbReference>
<dbReference type="EC" id="5.6.2.3" evidence="11"/>
<evidence type="ECO:0000259" key="14">
    <source>
        <dbReference type="Pfam" id="PF21530"/>
    </source>
</evidence>
<dbReference type="Pfam" id="PF05970">
    <property type="entry name" value="PIF1"/>
    <property type="match status" value="2"/>
</dbReference>
<name>A0AAP0C9D8_9ASTR</name>
<evidence type="ECO:0000256" key="11">
    <source>
        <dbReference type="RuleBase" id="RU363044"/>
    </source>
</evidence>
<dbReference type="Gene3D" id="3.40.190.80">
    <property type="match status" value="1"/>
</dbReference>
<keyword evidence="11" id="KW-0347">Helicase</keyword>
<comment type="similarity">
    <text evidence="11">Belongs to the helicase family.</text>
</comment>
<keyword evidence="5" id="KW-0452">Lithium</keyword>
<keyword evidence="11" id="KW-0234">DNA repair</keyword>
<dbReference type="InterPro" id="IPR020583">
    <property type="entry name" value="Inositol_monoP_metal-BS"/>
</dbReference>
<evidence type="ECO:0000256" key="8">
    <source>
        <dbReference type="ARBA" id="ARBA00022842"/>
    </source>
</evidence>
<evidence type="ECO:0000313" key="16">
    <source>
        <dbReference type="Proteomes" id="UP001408789"/>
    </source>
</evidence>
<evidence type="ECO:0000256" key="6">
    <source>
        <dbReference type="ARBA" id="ARBA00022723"/>
    </source>
</evidence>
<comment type="similarity">
    <text evidence="4">Belongs to the inositol monophosphatase superfamily.</text>
</comment>
<dbReference type="PROSITE" id="PS00630">
    <property type="entry name" value="IMP_2"/>
    <property type="match status" value="1"/>
</dbReference>
<dbReference type="Pfam" id="PF14214">
    <property type="entry name" value="Helitron_like_N"/>
    <property type="match status" value="1"/>
</dbReference>
<evidence type="ECO:0000256" key="3">
    <source>
        <dbReference type="ARBA" id="ARBA00005152"/>
    </source>
</evidence>
<keyword evidence="11" id="KW-0227">DNA damage</keyword>
<feature type="domain" description="Helitron helicase-like" evidence="13">
    <location>
        <begin position="143"/>
        <end position="323"/>
    </location>
</feature>
<keyword evidence="11" id="KW-0233">DNA recombination</keyword>
<evidence type="ECO:0000259" key="13">
    <source>
        <dbReference type="Pfam" id="PF14214"/>
    </source>
</evidence>
<feature type="binding site" evidence="10">
    <location>
        <position position="1413"/>
    </location>
    <ligand>
        <name>Mg(2+)</name>
        <dbReference type="ChEBI" id="CHEBI:18420"/>
        <label>1</label>
        <note>catalytic</note>
    </ligand>
</feature>
<dbReference type="Proteomes" id="UP001408789">
    <property type="component" value="Unassembled WGS sequence"/>
</dbReference>
<dbReference type="InterPro" id="IPR027417">
    <property type="entry name" value="P-loop_NTPase"/>
</dbReference>
<evidence type="ECO:0000256" key="9">
    <source>
        <dbReference type="ARBA" id="ARBA00055312"/>
    </source>
</evidence>
<feature type="binding site" evidence="10">
    <location>
        <position position="1283"/>
    </location>
    <ligand>
        <name>Mg(2+)</name>
        <dbReference type="ChEBI" id="CHEBI:18420"/>
        <label>1</label>
        <note>catalytic</note>
    </ligand>
</feature>
<dbReference type="SUPFAM" id="SSF52540">
    <property type="entry name" value="P-loop containing nucleoside triphosphate hydrolases"/>
    <property type="match status" value="2"/>
</dbReference>
<dbReference type="GO" id="GO:0008934">
    <property type="term" value="F:inositol monophosphate 1-phosphatase activity"/>
    <property type="evidence" value="ECO:0007669"/>
    <property type="project" value="InterPro"/>
</dbReference>
<feature type="domain" description="DNA helicase Pif1-like 2B" evidence="14">
    <location>
        <begin position="1074"/>
        <end position="1120"/>
    </location>
</feature>
<dbReference type="InterPro" id="IPR000760">
    <property type="entry name" value="Inositol_monophosphatase-like"/>
</dbReference>
<dbReference type="Pfam" id="PF00459">
    <property type="entry name" value="Inositol_P"/>
    <property type="match status" value="1"/>
</dbReference>
<reference evidence="15 16" key="1">
    <citation type="submission" date="2024-04" db="EMBL/GenBank/DDBJ databases">
        <title>The reference genome of an endangered Asteraceae, Deinandra increscens subsp. villosa, native to the Central Coast of California.</title>
        <authorList>
            <person name="Guilliams M."/>
            <person name="Hasenstab-Lehman K."/>
            <person name="Meyer R."/>
            <person name="Mcevoy S."/>
        </authorList>
    </citation>
    <scope>NUCLEOTIDE SEQUENCE [LARGE SCALE GENOMIC DNA]</scope>
    <source>
        <tissue evidence="15">Leaf</tissue>
    </source>
</reference>
<evidence type="ECO:0000313" key="15">
    <source>
        <dbReference type="EMBL" id="KAK9051786.1"/>
    </source>
</evidence>
<keyword evidence="8 10" id="KW-0460">Magnesium</keyword>
<keyword evidence="11" id="KW-0547">Nucleotide-binding</keyword>
<evidence type="ECO:0000256" key="2">
    <source>
        <dbReference type="ARBA" id="ARBA00001946"/>
    </source>
</evidence>
<dbReference type="GO" id="GO:0046854">
    <property type="term" value="P:phosphatidylinositol phosphate biosynthetic process"/>
    <property type="evidence" value="ECO:0007669"/>
    <property type="project" value="InterPro"/>
</dbReference>
<dbReference type="InterPro" id="IPR033942">
    <property type="entry name" value="IMPase"/>
</dbReference>
<dbReference type="SUPFAM" id="SSF56655">
    <property type="entry name" value="Carbohydrate phosphatase"/>
    <property type="match status" value="1"/>
</dbReference>
<dbReference type="Pfam" id="PF21530">
    <property type="entry name" value="Pif1_2B_dom"/>
    <property type="match status" value="1"/>
</dbReference>
<evidence type="ECO:0000256" key="10">
    <source>
        <dbReference type="PIRSR" id="PIRSR600760-2"/>
    </source>
</evidence>
<dbReference type="GO" id="GO:0006281">
    <property type="term" value="P:DNA repair"/>
    <property type="evidence" value="ECO:0007669"/>
    <property type="project" value="UniProtKB-KW"/>
</dbReference>
<dbReference type="Gene3D" id="3.40.50.300">
    <property type="entry name" value="P-loop containing nucleotide triphosphate hydrolases"/>
    <property type="match status" value="1"/>
</dbReference>